<dbReference type="OrthoDB" id="1262810at2759"/>
<keyword evidence="4" id="KW-1185">Reference proteome</keyword>
<evidence type="ECO:0000313" key="4">
    <source>
        <dbReference type="Proteomes" id="UP001163046"/>
    </source>
</evidence>
<proteinExistence type="predicted"/>
<dbReference type="PROSITE" id="PS50910">
    <property type="entry name" value="HEPN"/>
    <property type="match status" value="1"/>
</dbReference>
<name>A0A9W9ZHK7_9CNID</name>
<dbReference type="SUPFAM" id="SSF55874">
    <property type="entry name" value="ATPase domain of HSP90 chaperone/DNA topoisomerase II/histidine kinase"/>
    <property type="match status" value="2"/>
</dbReference>
<dbReference type="Pfam" id="PF25794">
    <property type="entry name" value="SACS"/>
    <property type="match status" value="2"/>
</dbReference>
<dbReference type="InterPro" id="IPR036869">
    <property type="entry name" value="J_dom_sf"/>
</dbReference>
<dbReference type="NCBIfam" id="NF047352">
    <property type="entry name" value="P_loop_sacsin"/>
    <property type="match status" value="2"/>
</dbReference>
<dbReference type="GO" id="GO:0030544">
    <property type="term" value="F:Hsp70 protein binding"/>
    <property type="evidence" value="ECO:0007669"/>
    <property type="project" value="TreeGrafter"/>
</dbReference>
<dbReference type="InterPro" id="IPR036890">
    <property type="entry name" value="HATPase_C_sf"/>
</dbReference>
<dbReference type="EMBL" id="MU826354">
    <property type="protein sequence ID" value="KAJ7380184.1"/>
    <property type="molecule type" value="Genomic_DNA"/>
</dbReference>
<dbReference type="PANTHER" id="PTHR15600:SF42">
    <property type="entry name" value="SACSIN"/>
    <property type="match status" value="1"/>
</dbReference>
<protein>
    <recommendedName>
        <fullName evidence="2">HEPN domain-containing protein</fullName>
    </recommendedName>
</protein>
<dbReference type="InterPro" id="IPR058210">
    <property type="entry name" value="SACS/Nov_dom"/>
</dbReference>
<dbReference type="Gene3D" id="1.20.120.330">
    <property type="entry name" value="Nucleotidyltransferases domain 2"/>
    <property type="match status" value="1"/>
</dbReference>
<dbReference type="InterPro" id="IPR052972">
    <property type="entry name" value="Sacsin_chaperone_reg"/>
</dbReference>
<comment type="caution">
    <text evidence="3">The sequence shown here is derived from an EMBL/GenBank/DDBJ whole genome shotgun (WGS) entry which is preliminary data.</text>
</comment>
<feature type="compositionally biased region" description="Polar residues" evidence="1">
    <location>
        <begin position="3761"/>
        <end position="3779"/>
    </location>
</feature>
<evidence type="ECO:0000256" key="1">
    <source>
        <dbReference type="SAM" id="MobiDB-lite"/>
    </source>
</evidence>
<dbReference type="SMART" id="SM00748">
    <property type="entry name" value="HEPN"/>
    <property type="match status" value="1"/>
</dbReference>
<dbReference type="Pfam" id="PF05168">
    <property type="entry name" value="HEPN"/>
    <property type="match status" value="1"/>
</dbReference>
<evidence type="ECO:0000259" key="2">
    <source>
        <dbReference type="PROSITE" id="PS50910"/>
    </source>
</evidence>
<dbReference type="Proteomes" id="UP001163046">
    <property type="component" value="Unassembled WGS sequence"/>
</dbReference>
<reference evidence="3" key="1">
    <citation type="submission" date="2023-01" db="EMBL/GenBank/DDBJ databases">
        <title>Genome assembly of the deep-sea coral Lophelia pertusa.</title>
        <authorList>
            <person name="Herrera S."/>
            <person name="Cordes E."/>
        </authorList>
    </citation>
    <scope>NUCLEOTIDE SEQUENCE</scope>
    <source>
        <strain evidence="3">USNM1676648</strain>
        <tissue evidence="3">Polyp</tissue>
    </source>
</reference>
<feature type="domain" description="HEPN" evidence="2">
    <location>
        <begin position="3792"/>
        <end position="3903"/>
    </location>
</feature>
<dbReference type="PANTHER" id="PTHR15600">
    <property type="entry name" value="SACSIN"/>
    <property type="match status" value="1"/>
</dbReference>
<sequence>MEIAWPDISNIHQKWERLKEPLFQLLLQMEVVYTQADFGRWLTVDEAVFDRLQEHEPKALIQRVLLAADVSVVSVPSHVMDAIASYSTVKEIKPSLTRVTLKQAPSCYMKLDRGEKLLLLQFCLKDRKFANICDLELLPLSNGAFTKFSNRAERIYICSPDHPRQLFPGIDHRFLDETLDAEIIRKLKEAAKQECTQLRLLCEDDVASLLQQALPSEWGKGNTVSWYPEDINHNHPPRNWIKVVWKYLQEHFTTAEDILSLGKLPLIPLNMSLTTVTLTRICYPSRVVVKRLNNECLDDTLANVLTRLGLVIMNDYPTFISHHPAVLGTFVNPPSAQGVLEAMVVSSNKMTVGKPSEIVRKVLSTGEKHLLRSFLANVIPWIVKPDEYNLLCSLPVFETLSKKFVSKEEGLCAAPVEPLPVSPKRDLIDITQDDSKSLAQLLGVRILKPTELLCQVVFPEIKQGKYSGEQIDTLMTYVLDRYASDIRGNVNFKQNLQALSFVSKQRERAMASDLFDPRNVILKTVFAHQNVFPTGTYTNPSVLVMLQEIGMKSDDSITANDLYQSAKQVSMLPHLLTAERKSRAILQYLSDNPLKLIEQINRQPLWTLLRDIPWVSRLQQRPPNYPPGLPWWETGEEGKHFFKPIEMKSHQLANLIGTVMPVVEAQPSNEICHYFGWQSQTDVFQVVRHLQAVIRSYSKDEKPYYMVVVNEVYLYLSRVNYASVKQALERAQVFAWVWNGDGFSSPNHVLSSKPPIDLTPYIHSLPSDTTKHSDLFYRFGMRERSDPAVLVQVLNMVKEKYEDKSVIFIPLEVVKHDLQLSVNILNDLASEQLLSEELQAAIVLPIHIKDNSYVRLEPVEHCMYCEREWLKREGDDEDIDYFYVHPNVPNSTAERLGVPTLTNRMLDPDELSIGEEFGQEERLTTRLNRLLEEYTDGFSVLKELVQNADDAGATEVRFLYDERTNGDAMTCLIDEGMKGCQGPALWVYNDAEFKDEDFQNIAKLNEATKEHDTEKIGRFGLGFNAVYNLTDVPMFLSRNYFAIFDPHTSYLGKAIKNKMKPGMKIDLNKDVKRLRKFTNQFKPFNGIFGCDLHLDKEDNSFDGTLFRFPLRTTEQALRSEIKKLAYNDQQMRELLLMLVNGAKTLLLFTQNVLRVSIFSLKTSASKDQDATLTFEVTKSLSPAGIIRPLSIPVTLPATAKKLTTEDQDFLKQCNFLQASSQITRAFRKGVSTKLVKSSMKVDIECSLTEYGQRFFESGVPFNRECSTWLVVSSMGNGQALKFTKNDLSLLPSAGVAVQFDPNGSDTSLPLPIMKSVDGFDVNGILFCYLPLPIHSGLPVHINGAFALAANRRHLQEKLEDDKKCFGVDWNNVLMQDSISSAYLCLLEDLRSIAPADGSYKFHSLWPKAHALRMHRTCWPLMKSFYAQIARGSYSLFSDGQNWLNINQVVFLDPEFRKEPLIGDISLQVFQMLMKGTAAVIEVPLDVLRSFQSCGLEEVLHTKIYNKGRFFRELFFPNISTVPPRLRDVLVLHALDTNCDALIKKHACIPASPFGNTLKYPFQLIHPGKDAAALFLPEDERFPCGTKESFLKSQRLAKLEDLGMLSDYLPWQEIAERAESIHRLNAANNEAASKRMRALLAFMEKTMKYEDEIPLTDAIRRRILEAKFLPVLKKPNGFPLPWKGDEFGSKVLLAPKDVFLVEQKYLLCCTEPLVGVSIPPDVKALLNLSKRRATLGHVIAQLDVAMSTKVELSEATAYNEISSLCNNAYSYLQRALVSNAKTIKQQLQDKKFILAGREFLCASQVAFQLKIDCSPYLYKLPEPLAVAFPELMKVAGVRKYFDERDYISSLHQMKRRFSETELDEQSLQVAVHLADQLGETLRASRSDPFKVQEKWGAIYLPDSTGVLRPVQELCYKDCPWMEDEIGVHFVNTKIPWPTCDYVGVKTRRQEALRYNVVGIPFGQREKLTNRLKRLLTSYPCEKEILKELLQNADDAQATEICFIKDPRHHPDKRVFEDSWQPLQGPALCVYNNKPFTNADIEGIRNLGEGSKGDDPNKTGQYGVGFNAVYHLTDAPSFISKGKEIGDVLCVFDPHCKYAPGASPQEPGRMFKVGTTLQRNFPDVFPCYLGDHFPRDNATMFRFPLRTEKMARESKISSSPVSLEKLDTMMEELKKELFEVLLFVNNVKKITLCEVNERSGNLVNVYSVEAVMSKEDEVKRKEFADYIKKIGKLANERGQILPTEIREAKVSYVLNITDTLGNEEKWLIVQQIGFDKSVNRSIVDAFKDHQLGMLPRGGVACLLEKKTQRSVQRRKKAYCFLPLPLETNLPVHINGHFALKHESRRDLWTDGGYRSDWNSALLSDVVASCYLTLLVEVRTFLKLPIAQGANPCTENEILQKIEAYETFFPRHPQTDQYWKTLVDSVYQEINRQKLQILPVVRSRASKSTTVADITWLPPTGSGRQQAVFNNLATTGPFAKSPKKDTDENQTRGRKMFEAILLESGFNLVAFSLALHESFQRAGVKTCSISPSCVIDFYNTFSSQDPLCTIGPIPCGVNETSLKDALGVIVVLLYCKGDENFLDKLPGLPLLLTQDNRLQLFSSRQPKFLSRYQDLLPGSPHIFLHEQVYRKVFNDDAVIKSSVLKTLDANAFATNLPRTLPCEHYGKAKFVEWSPNQKATPNQRWIFRVWVFLHEILRDVLNDANMDEESKVLNIKTALEPLSNWSILPVTEAKSVERRTTLLPFFPSRMPPPAQHILVPLGRAAAVLDFKTADSTSMELVDVLRKLGLPELNSSALSTASSYTSVYSSSNSVSLARMMVSSLKVPSSLLTSLDQKMELDSQSLRGRLESQECITILEYFSRSVRCLRADDRTTLRRLPFYQATHGGMIQLDDRRVCVLPIGIPRNEIDVLERELNVVFVESWSSLSELFKFLELQCVSAVDVYCTFILPKFFILSKEARHCHLEYIRKSIVENPSTKDGDKQRILQCLSNTPLVPSADGLVHKVTKDDFKRFATEVAHEAALAPNENTCKKSKVLVSHLMHRHNVVAEGLLQSICDIRFVAGDPVREALRALCLPFGGVVGRQIPFVAFKGAVPVDHAEIVWTKAHLLPRWTVPRSRRHELNCPPGVPIDQYCNAFATQLQIVEKPSIDLVVSHCQNICLQLSRNSEGTNALPDEQCRTVMAVMERIYTFLLTKPIANSDAKKVLENTPCISVEYGKKFILPRQAVLELYEHLEIKPFLYRIPREFGKFHPLFEDLGCSKSVTISHYAMVLDMLQKRCQNSKLDPNEVKMCVKAVKGFFEKLQENIEEVKSLSGLYLPGVSLRGGSSDGIVIVTPVFLHKSSELIFNDASPALPDRLHNFHQRFVLDLRLMKVPCTAKTNYTELMKCLPTALQPKMLSSVVREKISPSQTVETVTTEAVTQLKHKISSAQFCSAVIRLIRDENCRQKRDIGEGVIENIEKGLRRIELCVVKSLKTTLFSDDDPIPESEAEVKHFLDKVVVSGEEIWRVFVSVATEMDEITSAISLVSNVIADICAGLLGSMAVLIPQMLSCPLSNIWSLLDDMGVRQDDSYRGTDLDVEIFPPPGSFIPLEDHHRLNDAFEEFEPKEYVGYELEDPSLHMEEGNATYIYAVIIEKLTKEDGNPLTKRYRIDIGDGQVKDVDAADLYKFHRLDATNSSAIVLSDQPREPSRHRSRQEVFDEISDLLEDAWKLPEDKRRKIVKRLYLRWHPDKNLGDEEFCNERGSCYDSFFTSWGARAREHNTQRQGYRSRQQCPRSSSYRRNPQPGEARRWFRQAEADLAAVENDIVYMTPSYEWACFKCHQAAEKALKAAQYKVDVEKTNYHDLVQNCIGLNDSELTNLASQLERLVGGSARMRYPDRMCFPQIPNEVYSAQMAQQALQLARKIIARVNLRI</sequence>
<dbReference type="Gene3D" id="1.10.287.110">
    <property type="entry name" value="DnaJ domain"/>
    <property type="match status" value="1"/>
</dbReference>
<accession>A0A9W9ZHK7</accession>
<dbReference type="InterPro" id="IPR007842">
    <property type="entry name" value="HEPN_dom"/>
</dbReference>
<dbReference type="SUPFAM" id="SSF81593">
    <property type="entry name" value="Nucleotidyltransferase substrate binding subunit/domain"/>
    <property type="match status" value="1"/>
</dbReference>
<organism evidence="3 4">
    <name type="scientific">Desmophyllum pertusum</name>
    <dbReference type="NCBI Taxonomy" id="174260"/>
    <lineage>
        <taxon>Eukaryota</taxon>
        <taxon>Metazoa</taxon>
        <taxon>Cnidaria</taxon>
        <taxon>Anthozoa</taxon>
        <taxon>Hexacorallia</taxon>
        <taxon>Scleractinia</taxon>
        <taxon>Caryophylliina</taxon>
        <taxon>Caryophylliidae</taxon>
        <taxon>Desmophyllum</taxon>
    </lineage>
</organism>
<feature type="region of interest" description="Disordered" evidence="1">
    <location>
        <begin position="3759"/>
        <end position="3785"/>
    </location>
</feature>
<gene>
    <name evidence="3" type="ORF">OS493_010895</name>
</gene>
<evidence type="ECO:0000313" key="3">
    <source>
        <dbReference type="EMBL" id="KAJ7380184.1"/>
    </source>
</evidence>